<dbReference type="PROSITE" id="PS51201">
    <property type="entry name" value="RCK_N"/>
    <property type="match status" value="1"/>
</dbReference>
<sequence length="599" mass="62251">MPHDTPLIATIVAGLGLAFVFGALANRFRIPPLVGYLVAGVLVGPNTPGFVADASLANELAEIGVILLMFGVGLHFSLKDLLSVRAIAVPGAIVQIGFATLLGVGLAWLLGWSLGAGLVFGLALSVASTVVLLRAMQERRLIETERGRIAVGWLIVEDLAMVLALVLLPALAGVLGGQPQVEDHASLLSLPASYGIWGVVGATFAKVAAFVVVMLVVGRRVIPWILHYVAHTGSRELFRLSVLAIALGVAFGAAKLFGVSLALGAFFAGMIMSESELSHRAAEESLPLRDAFSVLFFVSVGMLFDPLSLISNGLPILATLAIIIIGKSIAAFVIVVAFRYPIATALMISASLAQIGEFSFILAELGVGLKLLPEQGRDLILAGAILSILLNPLMFLVVDWMKPWLEKRAGKTATPEEAKPIGPATEPGQVASVQATSGKEDGPPPRTALAGHSILIGYGRVGSLVGAALKEAALPFLVIEDADKTLAKLRDDGVETVAGNAANADVFAAANPEGAKRLILAIPNAFEAGQVVLRARAANPEINVIARAHSDAEVEHLKGLGADTVIMGEREIARGIVEVVTGKNTGPSGPAMGVDPQPA</sequence>
<dbReference type="InterPro" id="IPR006153">
    <property type="entry name" value="Cation/H_exchanger_TM"/>
</dbReference>
<evidence type="ECO:0000256" key="4">
    <source>
        <dbReference type="ARBA" id="ARBA00022692"/>
    </source>
</evidence>
<dbReference type="AlphaFoldDB" id="A0A090FA15"/>
<evidence type="ECO:0000259" key="9">
    <source>
        <dbReference type="PROSITE" id="PS51201"/>
    </source>
</evidence>
<feature type="domain" description="RCK N-terminal" evidence="9">
    <location>
        <begin position="450"/>
        <end position="567"/>
    </location>
</feature>
<evidence type="ECO:0000256" key="2">
    <source>
        <dbReference type="ARBA" id="ARBA00005551"/>
    </source>
</evidence>
<evidence type="ECO:0000256" key="1">
    <source>
        <dbReference type="ARBA" id="ARBA00004141"/>
    </source>
</evidence>
<feature type="transmembrane region" description="Helical" evidence="8">
    <location>
        <begin position="379"/>
        <end position="398"/>
    </location>
</feature>
<dbReference type="NCBIfam" id="NF007950">
    <property type="entry name" value="PRK10669.1"/>
    <property type="match status" value="1"/>
</dbReference>
<feature type="transmembrane region" description="Helical" evidence="8">
    <location>
        <begin position="116"/>
        <end position="137"/>
    </location>
</feature>
<dbReference type="Gene3D" id="3.40.50.720">
    <property type="entry name" value="NAD(P)-binding Rossmann-like Domain"/>
    <property type="match status" value="1"/>
</dbReference>
<evidence type="ECO:0000313" key="11">
    <source>
        <dbReference type="Proteomes" id="UP000045285"/>
    </source>
</evidence>
<dbReference type="GO" id="GO:0016020">
    <property type="term" value="C:membrane"/>
    <property type="evidence" value="ECO:0007669"/>
    <property type="project" value="UniProtKB-SubCell"/>
</dbReference>
<dbReference type="InterPro" id="IPR003148">
    <property type="entry name" value="RCK_N"/>
</dbReference>
<feature type="transmembrane region" description="Helical" evidence="8">
    <location>
        <begin position="149"/>
        <end position="174"/>
    </location>
</feature>
<feature type="transmembrane region" description="Helical" evidence="8">
    <location>
        <begin position="237"/>
        <end position="254"/>
    </location>
</feature>
<evidence type="ECO:0000256" key="3">
    <source>
        <dbReference type="ARBA" id="ARBA00022448"/>
    </source>
</evidence>
<dbReference type="Gene3D" id="1.20.1530.20">
    <property type="match status" value="1"/>
</dbReference>
<organism evidence="10 11">
    <name type="scientific">Mesorhizobium plurifarium</name>
    <dbReference type="NCBI Taxonomy" id="69974"/>
    <lineage>
        <taxon>Bacteria</taxon>
        <taxon>Pseudomonadati</taxon>
        <taxon>Pseudomonadota</taxon>
        <taxon>Alphaproteobacteria</taxon>
        <taxon>Hyphomicrobiales</taxon>
        <taxon>Phyllobacteriaceae</taxon>
        <taxon>Mesorhizobium</taxon>
    </lineage>
</organism>
<dbReference type="Pfam" id="PF00999">
    <property type="entry name" value="Na_H_Exchanger"/>
    <property type="match status" value="1"/>
</dbReference>
<evidence type="ECO:0000256" key="5">
    <source>
        <dbReference type="ARBA" id="ARBA00022989"/>
    </source>
</evidence>
<feature type="transmembrane region" description="Helical" evidence="8">
    <location>
        <begin position="63"/>
        <end position="82"/>
    </location>
</feature>
<dbReference type="STRING" id="69974.MPLDJ20_60734"/>
<keyword evidence="3" id="KW-0813">Transport</keyword>
<gene>
    <name evidence="10" type="primary">ybaL</name>
    <name evidence="10" type="ORF">MPL3356_200005</name>
</gene>
<name>A0A090FA15_MESPL</name>
<accession>A0A090FA15</accession>
<dbReference type="InterPro" id="IPR036291">
    <property type="entry name" value="NAD(P)-bd_dom_sf"/>
</dbReference>
<keyword evidence="4 8" id="KW-0812">Transmembrane</keyword>
<dbReference type="SUPFAM" id="SSF51735">
    <property type="entry name" value="NAD(P)-binding Rossmann-fold domains"/>
    <property type="match status" value="1"/>
</dbReference>
<proteinExistence type="inferred from homology"/>
<feature type="transmembrane region" description="Helical" evidence="8">
    <location>
        <begin position="6"/>
        <end position="26"/>
    </location>
</feature>
<feature type="transmembrane region" description="Helical" evidence="8">
    <location>
        <begin position="89"/>
        <end position="110"/>
    </location>
</feature>
<keyword evidence="11" id="KW-1185">Reference proteome</keyword>
<dbReference type="EMBL" id="CCMZ01000013">
    <property type="protein sequence ID" value="CDX15985.1"/>
    <property type="molecule type" value="Genomic_DNA"/>
</dbReference>
<keyword evidence="6 8" id="KW-0472">Membrane</keyword>
<feature type="transmembrane region" description="Helical" evidence="8">
    <location>
        <begin position="194"/>
        <end position="217"/>
    </location>
</feature>
<dbReference type="PANTHER" id="PTHR42751:SF1">
    <property type="entry name" value="CATION_PROTON ANTIPORTER YBAL-RELATED"/>
    <property type="match status" value="1"/>
</dbReference>
<feature type="transmembrane region" description="Helical" evidence="8">
    <location>
        <begin position="316"/>
        <end position="338"/>
    </location>
</feature>
<evidence type="ECO:0000256" key="8">
    <source>
        <dbReference type="SAM" id="Phobius"/>
    </source>
</evidence>
<evidence type="ECO:0000256" key="7">
    <source>
        <dbReference type="SAM" id="MobiDB-lite"/>
    </source>
</evidence>
<dbReference type="PANTHER" id="PTHR42751">
    <property type="entry name" value="SODIUM/HYDROGEN EXCHANGER FAMILY/TRKA DOMAIN PROTEIN"/>
    <property type="match status" value="1"/>
</dbReference>
<evidence type="ECO:0000256" key="6">
    <source>
        <dbReference type="ARBA" id="ARBA00023136"/>
    </source>
</evidence>
<comment type="subcellular location">
    <subcellularLocation>
        <location evidence="1">Membrane</location>
        <topology evidence="1">Multi-pass membrane protein</topology>
    </subcellularLocation>
</comment>
<feature type="region of interest" description="Disordered" evidence="7">
    <location>
        <begin position="411"/>
        <end position="446"/>
    </location>
</feature>
<dbReference type="Proteomes" id="UP000045285">
    <property type="component" value="Unassembled WGS sequence"/>
</dbReference>
<reference evidence="11" key="1">
    <citation type="submission" date="2014-08" db="EMBL/GenBank/DDBJ databases">
        <authorList>
            <person name="Moulin L."/>
        </authorList>
    </citation>
    <scope>NUCLEOTIDE SEQUENCE [LARGE SCALE GENOMIC DNA]</scope>
</reference>
<comment type="similarity">
    <text evidence="2">Belongs to the monovalent cation:proton antiporter 2 (CPA2) transporter (TC 2.A.37) family.</text>
</comment>
<evidence type="ECO:0000313" key="10">
    <source>
        <dbReference type="EMBL" id="CDX15985.1"/>
    </source>
</evidence>
<feature type="transmembrane region" description="Helical" evidence="8">
    <location>
        <begin position="33"/>
        <end position="51"/>
    </location>
</feature>
<dbReference type="GO" id="GO:0015297">
    <property type="term" value="F:antiporter activity"/>
    <property type="evidence" value="ECO:0007669"/>
    <property type="project" value="InterPro"/>
</dbReference>
<protein>
    <submittedName>
        <fullName evidence="10">Putative monovalent cation:proton antiporter (CPA2 family)</fullName>
    </submittedName>
</protein>
<dbReference type="Pfam" id="PF02254">
    <property type="entry name" value="TrkA_N"/>
    <property type="match status" value="1"/>
</dbReference>
<keyword evidence="5 8" id="KW-1133">Transmembrane helix</keyword>
<dbReference type="GO" id="GO:1902600">
    <property type="term" value="P:proton transmembrane transport"/>
    <property type="evidence" value="ECO:0007669"/>
    <property type="project" value="InterPro"/>
</dbReference>
<dbReference type="InterPro" id="IPR038770">
    <property type="entry name" value="Na+/solute_symporter_sf"/>
</dbReference>
<dbReference type="GO" id="GO:0006813">
    <property type="term" value="P:potassium ion transport"/>
    <property type="evidence" value="ECO:0007669"/>
    <property type="project" value="InterPro"/>
</dbReference>